<gene>
    <name evidence="1" type="ORF">TPSB3V08_LOCUS1644</name>
</gene>
<name>A0A7R9GVI9_TIMPO</name>
<reference evidence="1" key="1">
    <citation type="submission" date="2020-11" db="EMBL/GenBank/DDBJ databases">
        <authorList>
            <person name="Tran Van P."/>
        </authorList>
    </citation>
    <scope>NUCLEOTIDE SEQUENCE</scope>
</reference>
<sequence length="381" mass="42741">MSLGDIKEEIKVMFTDKLTMDYDVTNKDSPDRLVDSFHSDCARVEMLALECLREQPMPILSTLRTLSKGDCAQLLQYYFVKQHTNVEQATMLSLLTDYVTCAHRGQDWFYTFHRKTDRYGAGSLFMNLSSCWYSFFCCCTPQDMTEDQLAGALSSLTRSVSRLLDVSHRLTFKGALEAGQARLRLFKQQQQQNLPQAQEMSASGHTPISVLKENGSKENCAGLCNVEVKSGNQEQVVQPTLVTVKTSLSPLPHRMKKTKKYTCDITKYIVKPSEDKVVSSLPLESGFSPSTKENKAQEEFVLMSPNSVKVGAKACPEMPLQTSTLCNILTTEESSLKNKPSFADKNRPVMANGRVNAFALMMKHSSESKNFSNKGKYCFQT</sequence>
<organism evidence="1">
    <name type="scientific">Timema poppense</name>
    <name type="common">Walking stick</name>
    <dbReference type="NCBI Taxonomy" id="170557"/>
    <lineage>
        <taxon>Eukaryota</taxon>
        <taxon>Metazoa</taxon>
        <taxon>Ecdysozoa</taxon>
        <taxon>Arthropoda</taxon>
        <taxon>Hexapoda</taxon>
        <taxon>Insecta</taxon>
        <taxon>Pterygota</taxon>
        <taxon>Neoptera</taxon>
        <taxon>Polyneoptera</taxon>
        <taxon>Phasmatodea</taxon>
        <taxon>Timematodea</taxon>
        <taxon>Timematoidea</taxon>
        <taxon>Timematidae</taxon>
        <taxon>Timema</taxon>
    </lineage>
</organism>
<protein>
    <submittedName>
        <fullName evidence="1">Uncharacterized protein</fullName>
    </submittedName>
</protein>
<accession>A0A7R9GVI9</accession>
<proteinExistence type="predicted"/>
<dbReference type="AlphaFoldDB" id="A0A7R9GVI9"/>
<evidence type="ECO:0000313" key="1">
    <source>
        <dbReference type="EMBL" id="CAD7398346.1"/>
    </source>
</evidence>
<dbReference type="EMBL" id="OD000598">
    <property type="protein sequence ID" value="CAD7398346.1"/>
    <property type="molecule type" value="Genomic_DNA"/>
</dbReference>